<dbReference type="EMBL" id="JAODAN010000013">
    <property type="protein sequence ID" value="KAK1920754.1"/>
    <property type="molecule type" value="Genomic_DNA"/>
</dbReference>
<dbReference type="Proteomes" id="UP001182556">
    <property type="component" value="Unassembled WGS sequence"/>
</dbReference>
<comment type="similarity">
    <text evidence="1">Belongs to the peptidase S33 family.</text>
</comment>
<evidence type="ECO:0000256" key="1">
    <source>
        <dbReference type="ARBA" id="ARBA00010088"/>
    </source>
</evidence>
<organism evidence="4 5">
    <name type="scientific">Papiliotrema laurentii</name>
    <name type="common">Cryptococcus laurentii</name>
    <dbReference type="NCBI Taxonomy" id="5418"/>
    <lineage>
        <taxon>Eukaryota</taxon>
        <taxon>Fungi</taxon>
        <taxon>Dikarya</taxon>
        <taxon>Basidiomycota</taxon>
        <taxon>Agaricomycotina</taxon>
        <taxon>Tremellomycetes</taxon>
        <taxon>Tremellales</taxon>
        <taxon>Rhynchogastremaceae</taxon>
        <taxon>Papiliotrema</taxon>
    </lineage>
</organism>
<evidence type="ECO:0000313" key="5">
    <source>
        <dbReference type="Proteomes" id="UP001182556"/>
    </source>
</evidence>
<reference evidence="4" key="1">
    <citation type="submission" date="2023-02" db="EMBL/GenBank/DDBJ databases">
        <title>Identification and recombinant expression of a fungal hydrolase from Papiliotrema laurentii that hydrolyzes apple cutin and clears colloidal polyester polyurethane.</title>
        <authorList>
            <consortium name="DOE Joint Genome Institute"/>
            <person name="Roman V.A."/>
            <person name="Bojanowski C."/>
            <person name="Crable B.R."/>
            <person name="Wagner D.N."/>
            <person name="Hung C.S."/>
            <person name="Nadeau L.J."/>
            <person name="Schratz L."/>
            <person name="Haridas S."/>
            <person name="Pangilinan J."/>
            <person name="Lipzen A."/>
            <person name="Na H."/>
            <person name="Yan M."/>
            <person name="Ng V."/>
            <person name="Grigoriev I.V."/>
            <person name="Spatafora J.W."/>
            <person name="Barlow D."/>
            <person name="Biffinger J."/>
            <person name="Kelley-Loughnane N."/>
            <person name="Varaljay V.A."/>
            <person name="Crookes-Goodson W.J."/>
        </authorList>
    </citation>
    <scope>NUCLEOTIDE SEQUENCE</scope>
    <source>
        <strain evidence="4">5307AH</strain>
    </source>
</reference>
<dbReference type="InterPro" id="IPR029058">
    <property type="entry name" value="AB_hydrolase_fold"/>
</dbReference>
<dbReference type="PANTHER" id="PTHR21661">
    <property type="entry name" value="EPOXIDE HYDROLASE 1-RELATED"/>
    <property type="match status" value="1"/>
</dbReference>
<dbReference type="GO" id="GO:0097176">
    <property type="term" value="P:epoxide metabolic process"/>
    <property type="evidence" value="ECO:0007669"/>
    <property type="project" value="TreeGrafter"/>
</dbReference>
<proteinExistence type="inferred from homology"/>
<feature type="domain" description="Epoxide hydrolase N-terminal" evidence="3">
    <location>
        <begin position="17"/>
        <end position="89"/>
    </location>
</feature>
<dbReference type="AlphaFoldDB" id="A0AAD9CTW5"/>
<dbReference type="Gene3D" id="3.40.50.1820">
    <property type="entry name" value="alpha/beta hydrolase"/>
    <property type="match status" value="1"/>
</dbReference>
<evidence type="ECO:0000259" key="3">
    <source>
        <dbReference type="Pfam" id="PF06441"/>
    </source>
</evidence>
<accession>A0AAD9CTW5</accession>
<dbReference type="PANTHER" id="PTHR21661:SF39">
    <property type="entry name" value="HYDROLASE, PUTATIVE (AFU_ORTHOLOGUE AFUA_3G08960)-RELATED"/>
    <property type="match status" value="1"/>
</dbReference>
<evidence type="ECO:0000313" key="4">
    <source>
        <dbReference type="EMBL" id="KAK1920754.1"/>
    </source>
</evidence>
<sequence length="115" mass="13566">MTQLPYVADNTTDEHLEIAREWLTHAVNEWKRFNWRRPEAEFNSFPRVTASFQHKSHDFTCHFLALFSKKTKAVPVVFSHHWPGSVIEFLLLHHHLCKIHAGDGARTRRRPLDRG</sequence>
<dbReference type="SUPFAM" id="SSF53474">
    <property type="entry name" value="alpha/beta-Hydrolases"/>
    <property type="match status" value="1"/>
</dbReference>
<gene>
    <name evidence="4" type="ORF">DB88DRAFT_548866</name>
</gene>
<dbReference type="InterPro" id="IPR010497">
    <property type="entry name" value="Epoxide_hydro_N"/>
</dbReference>
<dbReference type="GO" id="GO:0004301">
    <property type="term" value="F:epoxide hydrolase activity"/>
    <property type="evidence" value="ECO:0007669"/>
    <property type="project" value="TreeGrafter"/>
</dbReference>
<dbReference type="Pfam" id="PF06441">
    <property type="entry name" value="EHN"/>
    <property type="match status" value="1"/>
</dbReference>
<evidence type="ECO:0000256" key="2">
    <source>
        <dbReference type="ARBA" id="ARBA00022801"/>
    </source>
</evidence>
<name>A0AAD9CTW5_PAPLA</name>
<keyword evidence="5" id="KW-1185">Reference proteome</keyword>
<comment type="caution">
    <text evidence="4">The sequence shown here is derived from an EMBL/GenBank/DDBJ whole genome shotgun (WGS) entry which is preliminary data.</text>
</comment>
<protein>
    <submittedName>
        <fullName evidence="4">Epoxide hydrolase N terminus-domain-containing protein</fullName>
    </submittedName>
</protein>
<keyword evidence="2 4" id="KW-0378">Hydrolase</keyword>